<feature type="compositionally biased region" description="Basic and acidic residues" evidence="1">
    <location>
        <begin position="1"/>
        <end position="10"/>
    </location>
</feature>
<dbReference type="InterPro" id="IPR051113">
    <property type="entry name" value="Integrator_subunit6"/>
</dbReference>
<proteinExistence type="predicted"/>
<sequence length="186" mass="20686">MSNKTEKVAGDPETVFKCPRESDSPYQKRQKMALLARKQGAGDGLIGGSAMSKEKKLKSGDGIPPSQLDSRIDDFTGFSKDGQKPDRNAPVGVIVTRNFSADALKCKEILFSPEGQEKINADIKYQLVKEIQCFGQNHEKILKLLDGLQGPIEVKKQFFESIIKEAARYMRGDLILHLEKKLETTS</sequence>
<evidence type="ECO:0000259" key="2">
    <source>
        <dbReference type="Pfam" id="PF15300"/>
    </source>
</evidence>
<dbReference type="GO" id="GO:0034472">
    <property type="term" value="P:snRNA 3'-end processing"/>
    <property type="evidence" value="ECO:0007669"/>
    <property type="project" value="TreeGrafter"/>
</dbReference>
<dbReference type="GeneTree" id="ENSGT00390000016655"/>
<feature type="region of interest" description="Disordered" evidence="1">
    <location>
        <begin position="1"/>
        <end position="28"/>
    </location>
</feature>
<protein>
    <recommendedName>
        <fullName evidence="2">INTS6/SAGE1/DDX26B/CT45 C-terminal domain-containing protein</fullName>
    </recommendedName>
</protein>
<dbReference type="GO" id="GO:0032039">
    <property type="term" value="C:integrator complex"/>
    <property type="evidence" value="ECO:0007669"/>
    <property type="project" value="TreeGrafter"/>
</dbReference>
<evidence type="ECO:0000313" key="3">
    <source>
        <dbReference type="Ensembl" id="ENSANAP00000000826.1"/>
    </source>
</evidence>
<dbReference type="PANTHER" id="PTHR12957">
    <property type="entry name" value="DEAD/H BOX POLYPEPTIDE 26/DICE1-RELATED"/>
    <property type="match status" value="1"/>
</dbReference>
<organism evidence="3 4">
    <name type="scientific">Aotus nancymaae</name>
    <name type="common">Ma's night monkey</name>
    <dbReference type="NCBI Taxonomy" id="37293"/>
    <lineage>
        <taxon>Eukaryota</taxon>
        <taxon>Metazoa</taxon>
        <taxon>Chordata</taxon>
        <taxon>Craniata</taxon>
        <taxon>Vertebrata</taxon>
        <taxon>Euteleostomi</taxon>
        <taxon>Mammalia</taxon>
        <taxon>Eutheria</taxon>
        <taxon>Euarchontoglires</taxon>
        <taxon>Primates</taxon>
        <taxon>Haplorrhini</taxon>
        <taxon>Platyrrhini</taxon>
        <taxon>Aotidae</taxon>
        <taxon>Aotus</taxon>
    </lineage>
</organism>
<dbReference type="Pfam" id="PF15300">
    <property type="entry name" value="INT_SG_DDX_CT_C"/>
    <property type="match status" value="1"/>
</dbReference>
<dbReference type="PANTHER" id="PTHR12957:SF22">
    <property type="entry name" value="INTEGRATOR COMPLEX SUBUNIT 6-LIKE"/>
    <property type="match status" value="1"/>
</dbReference>
<dbReference type="AlphaFoldDB" id="A0A2K5BWI7"/>
<accession>A0A2K5BWI7</accession>
<evidence type="ECO:0000313" key="4">
    <source>
        <dbReference type="Proteomes" id="UP000233020"/>
    </source>
</evidence>
<dbReference type="Proteomes" id="UP000233020">
    <property type="component" value="Unplaced"/>
</dbReference>
<dbReference type="OMA" id="SKKMQRM"/>
<reference evidence="3" key="2">
    <citation type="submission" date="2025-09" db="UniProtKB">
        <authorList>
            <consortium name="Ensembl"/>
        </authorList>
    </citation>
    <scope>IDENTIFICATION</scope>
</reference>
<feature type="domain" description="INTS6/SAGE1/DDX26B/CT45 C-terminal" evidence="2">
    <location>
        <begin position="118"/>
        <end position="180"/>
    </location>
</feature>
<dbReference type="STRING" id="37293.ENSANAP00000000826"/>
<dbReference type="Ensembl" id="ENSANAT00000007346.1">
    <property type="protein sequence ID" value="ENSANAP00000000826.1"/>
    <property type="gene ID" value="ENSANAG00000006559.1"/>
</dbReference>
<keyword evidence="4" id="KW-1185">Reference proteome</keyword>
<dbReference type="InterPro" id="IPR029307">
    <property type="entry name" value="INT_SG_DDX_CT_C"/>
</dbReference>
<evidence type="ECO:0000256" key="1">
    <source>
        <dbReference type="SAM" id="MobiDB-lite"/>
    </source>
</evidence>
<name>A0A2K5BWI7_AOTNA</name>
<reference evidence="3" key="1">
    <citation type="submission" date="2025-08" db="UniProtKB">
        <authorList>
            <consortium name="Ensembl"/>
        </authorList>
    </citation>
    <scope>IDENTIFICATION</scope>
</reference>
<feature type="region of interest" description="Disordered" evidence="1">
    <location>
        <begin position="43"/>
        <end position="69"/>
    </location>
</feature>